<organism evidence="3">
    <name type="scientific">Escherichia coli</name>
    <dbReference type="NCBI Taxonomy" id="562"/>
    <lineage>
        <taxon>Bacteria</taxon>
        <taxon>Pseudomonadati</taxon>
        <taxon>Pseudomonadota</taxon>
        <taxon>Gammaproteobacteria</taxon>
        <taxon>Enterobacterales</taxon>
        <taxon>Enterobacteriaceae</taxon>
        <taxon>Escherichia</taxon>
    </lineage>
</organism>
<evidence type="ECO:0000259" key="1">
    <source>
        <dbReference type="Pfam" id="PF00534"/>
    </source>
</evidence>
<dbReference type="PANTHER" id="PTHR45947">
    <property type="entry name" value="SULFOQUINOVOSYL TRANSFERASE SQD2"/>
    <property type="match status" value="1"/>
</dbReference>
<name>E2DNL4_ECOLX</name>
<evidence type="ECO:0000313" key="3">
    <source>
        <dbReference type="EMBL" id="ADN43842.1"/>
    </source>
</evidence>
<accession>E2DNL4</accession>
<dbReference type="SUPFAM" id="SSF53756">
    <property type="entry name" value="UDP-Glycosyltransferase/glycogen phosphorylase"/>
    <property type="match status" value="1"/>
</dbReference>
<dbReference type="InterPro" id="IPR050194">
    <property type="entry name" value="Glycosyltransferase_grp1"/>
</dbReference>
<sequence>MVKVLHLSKYYKPYSGGIEQVVADISEGCLSKGIDSSVLAVNHKTNSYEYDLNGVHVYGCKSNYHYASADVSISYIIKLRQIIESFDIIHIHLPNPLANLALFFSNYKNKKIIIHWHSDIVKQKKLKMLYMPLQQWLLKRADAIITTSPVYGEFSDDLRKHKNKIKIIPIGINPENYKVDTNIVKKIHEQYKGKKIIFSLGRLVYYKGFEYLVESAKFLPDDYIILIGGNGEEKQKLLELIQRYKLEDKVKLLGFIRHEELSSYFAASNVFCLPSIEKSEAFGVVQLEAFLFNIPVVSCDIKGSGVGWVNKNNVSGIVVQPKFPYELADALKKIISDRDKYADVKKYFTENFHVNVMVERTIKLYKEIINI</sequence>
<dbReference type="PANTHER" id="PTHR45947:SF3">
    <property type="entry name" value="SULFOQUINOVOSYL TRANSFERASE SQD2"/>
    <property type="match status" value="1"/>
</dbReference>
<protein>
    <submittedName>
        <fullName evidence="3">WegL</fullName>
    </submittedName>
</protein>
<dbReference type="CAZy" id="GT4">
    <property type="family name" value="Glycosyltransferase Family 4"/>
</dbReference>
<proteinExistence type="predicted"/>
<dbReference type="Pfam" id="PF13439">
    <property type="entry name" value="Glyco_transf_4"/>
    <property type="match status" value="1"/>
</dbReference>
<feature type="domain" description="Glycosyltransferase subfamily 4-like N-terminal" evidence="2">
    <location>
        <begin position="16"/>
        <end position="175"/>
    </location>
</feature>
<feature type="domain" description="Glycosyl transferase family 1" evidence="1">
    <location>
        <begin position="184"/>
        <end position="347"/>
    </location>
</feature>
<reference evidence="3" key="1">
    <citation type="journal article" date="2010" name="Mol. Cell. Probes">
        <title>Development of a serogroup-specific multiplex PCR assay to detect a set of Escherichia coli serogroups based on the identification of their O-antigen gene clusters.</title>
        <authorList>
            <person name="Wang Q."/>
            <person name="Ruan X."/>
            <person name="Wei D."/>
            <person name="Hu Z."/>
            <person name="Wu L."/>
            <person name="Yu T."/>
            <person name="Feng L."/>
            <person name="Wang L."/>
        </authorList>
    </citation>
    <scope>NUCLEOTIDE SEQUENCE</scope>
    <source>
        <strain evidence="3">W27</strain>
    </source>
</reference>
<evidence type="ECO:0000259" key="2">
    <source>
        <dbReference type="Pfam" id="PF13439"/>
    </source>
</evidence>
<dbReference type="InterPro" id="IPR001296">
    <property type="entry name" value="Glyco_trans_1"/>
</dbReference>
<dbReference type="InterPro" id="IPR028098">
    <property type="entry name" value="Glyco_trans_4-like_N"/>
</dbReference>
<dbReference type="EMBL" id="GU068041">
    <property type="protein sequence ID" value="ADN43842.1"/>
    <property type="molecule type" value="Genomic_DNA"/>
</dbReference>
<dbReference type="AlphaFoldDB" id="E2DNL4"/>
<dbReference type="GO" id="GO:0016757">
    <property type="term" value="F:glycosyltransferase activity"/>
    <property type="evidence" value="ECO:0007669"/>
    <property type="project" value="InterPro"/>
</dbReference>
<gene>
    <name evidence="3" type="primary">wegL</name>
</gene>
<dbReference type="Pfam" id="PF00534">
    <property type="entry name" value="Glycos_transf_1"/>
    <property type="match status" value="1"/>
</dbReference>
<dbReference type="Gene3D" id="3.40.50.2000">
    <property type="entry name" value="Glycogen Phosphorylase B"/>
    <property type="match status" value="2"/>
</dbReference>